<organism evidence="1 2">
    <name type="scientific">Clostridium innocuum</name>
    <dbReference type="NCBI Taxonomy" id="1522"/>
    <lineage>
        <taxon>Bacteria</taxon>
        <taxon>Bacillati</taxon>
        <taxon>Bacillota</taxon>
        <taxon>Clostridia</taxon>
        <taxon>Eubacteriales</taxon>
        <taxon>Clostridiaceae</taxon>
        <taxon>Clostridium</taxon>
    </lineage>
</organism>
<protein>
    <submittedName>
        <fullName evidence="1">Uncharacterized protein</fullName>
    </submittedName>
</protein>
<dbReference type="EMBL" id="QVEV01000029">
    <property type="protein sequence ID" value="RGC12522.1"/>
    <property type="molecule type" value="Genomic_DNA"/>
</dbReference>
<dbReference type="AlphaFoldDB" id="A0A3E2VP72"/>
<gene>
    <name evidence="1" type="ORF">DXA38_16240</name>
</gene>
<reference evidence="1 2" key="1">
    <citation type="submission" date="2018-08" db="EMBL/GenBank/DDBJ databases">
        <title>A genome reference for cultivated species of the human gut microbiota.</title>
        <authorList>
            <person name="Zou Y."/>
            <person name="Xue W."/>
            <person name="Luo G."/>
        </authorList>
    </citation>
    <scope>NUCLEOTIDE SEQUENCE [LARGE SCALE GENOMIC DNA]</scope>
    <source>
        <strain evidence="1 2">OF01-2LB</strain>
    </source>
</reference>
<sequence>METARRQAQLLQLSILELKGCLKKVEELPVFQRNPYLRTRAARLALQNVSGSMQHCLDAQLVFLASVSRLQLCDEAALKGVHGASQILYDFQDEVLRQEILHQLLLREKTVQNRLLQFMTVSERLLDKVMKQEI</sequence>
<dbReference type="Proteomes" id="UP000260025">
    <property type="component" value="Unassembled WGS sequence"/>
</dbReference>
<proteinExistence type="predicted"/>
<dbReference type="RefSeq" id="WP_117444091.1">
    <property type="nucleotide sequence ID" value="NZ_JAJFEN010000064.1"/>
</dbReference>
<evidence type="ECO:0000313" key="2">
    <source>
        <dbReference type="Proteomes" id="UP000260025"/>
    </source>
</evidence>
<name>A0A3E2VP72_CLOIN</name>
<comment type="caution">
    <text evidence="1">The sequence shown here is derived from an EMBL/GenBank/DDBJ whole genome shotgun (WGS) entry which is preliminary data.</text>
</comment>
<evidence type="ECO:0000313" key="1">
    <source>
        <dbReference type="EMBL" id="RGC12522.1"/>
    </source>
</evidence>
<accession>A0A3E2VP72</accession>
<dbReference type="OrthoDB" id="1655091at2"/>